<keyword evidence="4 6" id="KW-0067">ATP-binding</keyword>
<keyword evidence="7" id="KW-1185">Reference proteome</keyword>
<dbReference type="PROSITE" id="PS00211">
    <property type="entry name" value="ABC_TRANSPORTER_1"/>
    <property type="match status" value="1"/>
</dbReference>
<dbReference type="SUPFAM" id="SSF52540">
    <property type="entry name" value="P-loop containing nucleoside triphosphate hydrolases"/>
    <property type="match status" value="1"/>
</dbReference>
<gene>
    <name evidence="6" type="ORF">GCM10009750_16770</name>
</gene>
<dbReference type="InterPro" id="IPR003439">
    <property type="entry name" value="ABC_transporter-like_ATP-bd"/>
</dbReference>
<proteinExistence type="inferred from homology"/>
<dbReference type="PANTHER" id="PTHR43553:SF24">
    <property type="entry name" value="ENERGY-COUPLING FACTOR TRANSPORTER ATP-BINDING PROTEIN ECFA1"/>
    <property type="match status" value="1"/>
</dbReference>
<dbReference type="RefSeq" id="WP_246205622.1">
    <property type="nucleotide sequence ID" value="NZ_BAAANK010000004.1"/>
</dbReference>
<dbReference type="CDD" id="cd03225">
    <property type="entry name" value="ABC_cobalt_CbiO_domain1"/>
    <property type="match status" value="1"/>
</dbReference>
<evidence type="ECO:0000259" key="5">
    <source>
        <dbReference type="PROSITE" id="PS50893"/>
    </source>
</evidence>
<evidence type="ECO:0000256" key="1">
    <source>
        <dbReference type="ARBA" id="ARBA00005417"/>
    </source>
</evidence>
<accession>A0ABN2MNC3</accession>
<feature type="domain" description="ABC transporter" evidence="5">
    <location>
        <begin position="11"/>
        <end position="233"/>
    </location>
</feature>
<dbReference type="SMART" id="SM00382">
    <property type="entry name" value="AAA"/>
    <property type="match status" value="1"/>
</dbReference>
<dbReference type="Gene3D" id="3.40.50.300">
    <property type="entry name" value="P-loop containing nucleotide triphosphate hydrolases"/>
    <property type="match status" value="1"/>
</dbReference>
<evidence type="ECO:0000256" key="3">
    <source>
        <dbReference type="ARBA" id="ARBA00022741"/>
    </source>
</evidence>
<evidence type="ECO:0000256" key="2">
    <source>
        <dbReference type="ARBA" id="ARBA00022448"/>
    </source>
</evidence>
<sequence length="233" mass="25264">MSAAGTAMGEIVFEGVSHDFGDERVLEDVSLVLRERRVGIVGANGSGKSTLARMINGLVTPTVGRVVVDGLDVSRRGREVRRRVGFVFTNADNQIVMPTVREDVAFTLRRHRLEKADAAARVDAVLERFGLTDLADRPAHRLSGGQKQLLAIAAVLVAEPAIVVADEPTTLLDARNARRIAATFEALDERLIVVSHHLELLEDFDRVIVMEGGRVVADDVPGIALEAYRALIA</sequence>
<evidence type="ECO:0000313" key="6">
    <source>
        <dbReference type="EMBL" id="GAA1833103.1"/>
    </source>
</evidence>
<dbReference type="PANTHER" id="PTHR43553">
    <property type="entry name" value="HEAVY METAL TRANSPORTER"/>
    <property type="match status" value="1"/>
</dbReference>
<protein>
    <submittedName>
        <fullName evidence="6">Energy-coupling factor ABC transporter ATP-binding protein</fullName>
    </submittedName>
</protein>
<dbReference type="PROSITE" id="PS50893">
    <property type="entry name" value="ABC_TRANSPORTER_2"/>
    <property type="match status" value="1"/>
</dbReference>
<dbReference type="InterPro" id="IPR003593">
    <property type="entry name" value="AAA+_ATPase"/>
</dbReference>
<dbReference type="InterPro" id="IPR015856">
    <property type="entry name" value="ABC_transpr_CbiO/EcfA_su"/>
</dbReference>
<evidence type="ECO:0000256" key="4">
    <source>
        <dbReference type="ARBA" id="ARBA00022840"/>
    </source>
</evidence>
<evidence type="ECO:0000313" key="7">
    <source>
        <dbReference type="Proteomes" id="UP001501746"/>
    </source>
</evidence>
<comment type="caution">
    <text evidence="6">The sequence shown here is derived from an EMBL/GenBank/DDBJ whole genome shotgun (WGS) entry which is preliminary data.</text>
</comment>
<name>A0ABN2MNC3_9MICO</name>
<dbReference type="GO" id="GO:0005524">
    <property type="term" value="F:ATP binding"/>
    <property type="evidence" value="ECO:0007669"/>
    <property type="project" value="UniProtKB-KW"/>
</dbReference>
<organism evidence="6 7">
    <name type="scientific">Agromyces salentinus</name>
    <dbReference type="NCBI Taxonomy" id="269421"/>
    <lineage>
        <taxon>Bacteria</taxon>
        <taxon>Bacillati</taxon>
        <taxon>Actinomycetota</taxon>
        <taxon>Actinomycetes</taxon>
        <taxon>Micrococcales</taxon>
        <taxon>Microbacteriaceae</taxon>
        <taxon>Agromyces</taxon>
    </lineage>
</organism>
<keyword evidence="2" id="KW-0813">Transport</keyword>
<dbReference type="InterPro" id="IPR050095">
    <property type="entry name" value="ECF_ABC_transporter_ATP-bd"/>
</dbReference>
<dbReference type="InterPro" id="IPR017871">
    <property type="entry name" value="ABC_transporter-like_CS"/>
</dbReference>
<dbReference type="InterPro" id="IPR027417">
    <property type="entry name" value="P-loop_NTPase"/>
</dbReference>
<comment type="similarity">
    <text evidence="1">Belongs to the ABC transporter superfamily.</text>
</comment>
<keyword evidence="3" id="KW-0547">Nucleotide-binding</keyword>
<dbReference type="Pfam" id="PF00005">
    <property type="entry name" value="ABC_tran"/>
    <property type="match status" value="1"/>
</dbReference>
<reference evidence="6 7" key="1">
    <citation type="journal article" date="2019" name="Int. J. Syst. Evol. Microbiol.">
        <title>The Global Catalogue of Microorganisms (GCM) 10K type strain sequencing project: providing services to taxonomists for standard genome sequencing and annotation.</title>
        <authorList>
            <consortium name="The Broad Institute Genomics Platform"/>
            <consortium name="The Broad Institute Genome Sequencing Center for Infectious Disease"/>
            <person name="Wu L."/>
            <person name="Ma J."/>
        </authorList>
    </citation>
    <scope>NUCLEOTIDE SEQUENCE [LARGE SCALE GENOMIC DNA]</scope>
    <source>
        <strain evidence="6 7">JCM 14323</strain>
    </source>
</reference>
<dbReference type="EMBL" id="BAAANK010000004">
    <property type="protein sequence ID" value="GAA1833103.1"/>
    <property type="molecule type" value="Genomic_DNA"/>
</dbReference>
<dbReference type="Proteomes" id="UP001501746">
    <property type="component" value="Unassembled WGS sequence"/>
</dbReference>